<dbReference type="Gene3D" id="3.40.50.300">
    <property type="entry name" value="P-loop containing nucleotide triphosphate hydrolases"/>
    <property type="match status" value="1"/>
</dbReference>
<dbReference type="GO" id="GO:0000266">
    <property type="term" value="P:mitochondrial fission"/>
    <property type="evidence" value="ECO:0007669"/>
    <property type="project" value="TreeGrafter"/>
</dbReference>
<dbReference type="PROSITE" id="PS51718">
    <property type="entry name" value="G_DYNAMIN_2"/>
    <property type="match status" value="1"/>
</dbReference>
<evidence type="ECO:0000313" key="3">
    <source>
        <dbReference type="Proteomes" id="UP000789342"/>
    </source>
</evidence>
<comment type="caution">
    <text evidence="2">The sequence shown here is derived from an EMBL/GenBank/DDBJ whole genome shotgun (WGS) entry which is preliminary data.</text>
</comment>
<dbReference type="InterPro" id="IPR045063">
    <property type="entry name" value="Dynamin_N"/>
</dbReference>
<dbReference type="InterPro" id="IPR022812">
    <property type="entry name" value="Dynamin"/>
</dbReference>
<dbReference type="GO" id="GO:0006897">
    <property type="term" value="P:endocytosis"/>
    <property type="evidence" value="ECO:0007669"/>
    <property type="project" value="TreeGrafter"/>
</dbReference>
<dbReference type="OrthoDB" id="5061070at2759"/>
<dbReference type="InterPro" id="IPR030381">
    <property type="entry name" value="G_DYNAMIN_dom"/>
</dbReference>
<feature type="domain" description="Dynamin-type G" evidence="1">
    <location>
        <begin position="33"/>
        <end position="344"/>
    </location>
</feature>
<dbReference type="Proteomes" id="UP000789342">
    <property type="component" value="Unassembled WGS sequence"/>
</dbReference>
<dbReference type="GO" id="GO:0008017">
    <property type="term" value="F:microtubule binding"/>
    <property type="evidence" value="ECO:0007669"/>
    <property type="project" value="TreeGrafter"/>
</dbReference>
<dbReference type="GO" id="GO:0016020">
    <property type="term" value="C:membrane"/>
    <property type="evidence" value="ECO:0007669"/>
    <property type="project" value="TreeGrafter"/>
</dbReference>
<dbReference type="GO" id="GO:0005739">
    <property type="term" value="C:mitochondrion"/>
    <property type="evidence" value="ECO:0007669"/>
    <property type="project" value="TreeGrafter"/>
</dbReference>
<dbReference type="EMBL" id="CAJVPV010000209">
    <property type="protein sequence ID" value="CAG8446764.1"/>
    <property type="molecule type" value="Genomic_DNA"/>
</dbReference>
<dbReference type="PANTHER" id="PTHR11566:SF21">
    <property type="entry name" value="DYNAMIN RELATED PROTEIN 1, ISOFORM A"/>
    <property type="match status" value="1"/>
</dbReference>
<dbReference type="GO" id="GO:0048312">
    <property type="term" value="P:intracellular distribution of mitochondria"/>
    <property type="evidence" value="ECO:0007669"/>
    <property type="project" value="TreeGrafter"/>
</dbReference>
<evidence type="ECO:0000259" key="1">
    <source>
        <dbReference type="PROSITE" id="PS51718"/>
    </source>
</evidence>
<dbReference type="Pfam" id="PF00350">
    <property type="entry name" value="Dynamin_N"/>
    <property type="match status" value="1"/>
</dbReference>
<proteinExistence type="predicted"/>
<protein>
    <submittedName>
        <fullName evidence="2">12393_t:CDS:1</fullName>
    </submittedName>
</protein>
<accession>A0A9N8VCV3</accession>
<sequence>MSNLYSSPLENTPNAREYIDIMVEIRKFTSDLEEYTPIIVAFGDQSSGKSSLMQRLTGGIPVPRGSGRCTTTPFEIRMLQSETPKSKISLRYVEDSLQTRVPSREVEFADILGLSNPEVEAKLREAQRYLQNPSIRDVHTTSLPTDDSDELKFTRNTVCVTIEHPKIEYSLDMVDLPGIVRDNEANEKFVVSLVREYIAKENTILLPIFASNVDIATQSAWRLAREADPMGLRTVGIITKIDQILDYTYHEDRHKELASLVSGRGEHTIKNGMFIIRNPSDAASDRAVSPGDLEVAAIDSLLQNRIWRNVPRNRFGLPNLIMKLSELQKVLQEKTWPRIKLFLERRKSELEDKLQLLPPPPDGNPVKRFMELISKFDKEFSSQTNTDHLEPRLYRGQQWNFGQFDVALLNTRPIYNFSFIGSYSTETFDPIKPGALQYSEWTENMRREIEAEEWGSSFHQDNHQYTWDLEKLCEVVQRAHGGQLVGYFPYKAVVNIVEKHKKDWFKISQKLLYKNYEWVANFTDELVEETFKEFSNAIKKIKEVLRELLKKYKDETLGHLEHFKNMESMSANRSLYTTDEATLIKKQKKYHMQLRVLCATSAQDQEQSRKILAAISGLLEMMQDNNTPAESLELTKNYLIEEIRKTGSLDSASQQLIEEVKSARIGGENVSTATLSMIHAVKNSYVDKMIGIVPRTTDHEENKAILNNNTNEQAFLAATGALAYWKMLHSRFRETIPRVVEYYLVYRFAGDLGNYLRECFSAAPEIESDSDMFDRNRSMDLNELLGEDPENAIKRRKWMDDLDTLNRIIDKIGRIGRCD</sequence>
<dbReference type="AlphaFoldDB" id="A0A9N8VCV3"/>
<dbReference type="InterPro" id="IPR001401">
    <property type="entry name" value="Dynamin_GTPase"/>
</dbReference>
<organism evidence="2 3">
    <name type="scientific">Acaulospora morrowiae</name>
    <dbReference type="NCBI Taxonomy" id="94023"/>
    <lineage>
        <taxon>Eukaryota</taxon>
        <taxon>Fungi</taxon>
        <taxon>Fungi incertae sedis</taxon>
        <taxon>Mucoromycota</taxon>
        <taxon>Glomeromycotina</taxon>
        <taxon>Glomeromycetes</taxon>
        <taxon>Diversisporales</taxon>
        <taxon>Acaulosporaceae</taxon>
        <taxon>Acaulospora</taxon>
    </lineage>
</organism>
<dbReference type="SUPFAM" id="SSF52540">
    <property type="entry name" value="P-loop containing nucleoside triphosphate hydrolases"/>
    <property type="match status" value="1"/>
</dbReference>
<dbReference type="GO" id="GO:0003924">
    <property type="term" value="F:GTPase activity"/>
    <property type="evidence" value="ECO:0007669"/>
    <property type="project" value="InterPro"/>
</dbReference>
<reference evidence="2" key="1">
    <citation type="submission" date="2021-06" db="EMBL/GenBank/DDBJ databases">
        <authorList>
            <person name="Kallberg Y."/>
            <person name="Tangrot J."/>
            <person name="Rosling A."/>
        </authorList>
    </citation>
    <scope>NUCLEOTIDE SEQUENCE</scope>
    <source>
        <strain evidence="2">CL551</strain>
    </source>
</reference>
<dbReference type="SMART" id="SM00053">
    <property type="entry name" value="DYNc"/>
    <property type="match status" value="1"/>
</dbReference>
<evidence type="ECO:0000313" key="2">
    <source>
        <dbReference type="EMBL" id="CAG8446764.1"/>
    </source>
</evidence>
<dbReference type="PRINTS" id="PR00195">
    <property type="entry name" value="DYNAMIN"/>
</dbReference>
<keyword evidence="3" id="KW-1185">Reference proteome</keyword>
<name>A0A9N8VCV3_9GLOM</name>
<dbReference type="PANTHER" id="PTHR11566">
    <property type="entry name" value="DYNAMIN"/>
    <property type="match status" value="1"/>
</dbReference>
<gene>
    <name evidence="2" type="ORF">AMORRO_LOCUS659</name>
</gene>
<dbReference type="GO" id="GO:0005525">
    <property type="term" value="F:GTP binding"/>
    <property type="evidence" value="ECO:0007669"/>
    <property type="project" value="InterPro"/>
</dbReference>
<dbReference type="Gene3D" id="1.20.120.1240">
    <property type="entry name" value="Dynamin, middle domain"/>
    <property type="match status" value="1"/>
</dbReference>
<dbReference type="GO" id="GO:0005874">
    <property type="term" value="C:microtubule"/>
    <property type="evidence" value="ECO:0007669"/>
    <property type="project" value="TreeGrafter"/>
</dbReference>
<dbReference type="InterPro" id="IPR027417">
    <property type="entry name" value="P-loop_NTPase"/>
</dbReference>
<dbReference type="GO" id="GO:0016559">
    <property type="term" value="P:peroxisome fission"/>
    <property type="evidence" value="ECO:0007669"/>
    <property type="project" value="TreeGrafter"/>
</dbReference>